<proteinExistence type="predicted"/>
<dbReference type="RefSeq" id="WP_002708671.1">
    <property type="nucleotide sequence ID" value="NZ_JH651384.1"/>
</dbReference>
<dbReference type="InterPro" id="IPR043737">
    <property type="entry name" value="DUF5682"/>
</dbReference>
<evidence type="ECO:0008006" key="3">
    <source>
        <dbReference type="Google" id="ProtNLM"/>
    </source>
</evidence>
<reference evidence="2" key="1">
    <citation type="journal article" date="2011" name="Stand. Genomic Sci.">
        <title>Genome sequence of the filamentous, gliding Thiothrix nivea neotype strain (JP2(T)).</title>
        <authorList>
            <person name="Lapidus A."/>
            <person name="Nolan M."/>
            <person name="Lucas S."/>
            <person name="Glavina Del Rio T."/>
            <person name="Tice H."/>
            <person name="Cheng J.F."/>
            <person name="Tapia R."/>
            <person name="Han C."/>
            <person name="Goodwin L."/>
            <person name="Pitluck S."/>
            <person name="Liolios K."/>
            <person name="Pagani I."/>
            <person name="Ivanova N."/>
            <person name="Huntemann M."/>
            <person name="Mavromatis K."/>
            <person name="Mikhailova N."/>
            <person name="Pati A."/>
            <person name="Chen A."/>
            <person name="Palaniappan K."/>
            <person name="Land M."/>
            <person name="Brambilla E.M."/>
            <person name="Rohde M."/>
            <person name="Abt B."/>
            <person name="Verbarg S."/>
            <person name="Goker M."/>
            <person name="Bristow J."/>
            <person name="Eisen J.A."/>
            <person name="Markowitz V."/>
            <person name="Hugenholtz P."/>
            <person name="Kyrpides N.C."/>
            <person name="Klenk H.P."/>
            <person name="Woyke T."/>
        </authorList>
    </citation>
    <scope>NUCLEOTIDE SEQUENCE [LARGE SCALE GENOMIC DNA]</scope>
    <source>
        <strain evidence="2">ATCC 35100 / DSM 5205 / JP2</strain>
    </source>
</reference>
<evidence type="ECO:0000313" key="1">
    <source>
        <dbReference type="EMBL" id="EIJ34749.1"/>
    </source>
</evidence>
<dbReference type="AlphaFoldDB" id="A0A656HHQ7"/>
<keyword evidence="2" id="KW-1185">Reference proteome</keyword>
<organism evidence="1 2">
    <name type="scientific">Thiothrix nivea (strain ATCC 35100 / DSM 5205 / JP2)</name>
    <dbReference type="NCBI Taxonomy" id="870187"/>
    <lineage>
        <taxon>Bacteria</taxon>
        <taxon>Pseudomonadati</taxon>
        <taxon>Pseudomonadota</taxon>
        <taxon>Gammaproteobacteria</taxon>
        <taxon>Thiotrichales</taxon>
        <taxon>Thiotrichaceae</taxon>
        <taxon>Thiothrix</taxon>
    </lineage>
</organism>
<protein>
    <recommendedName>
        <fullName evidence="3">4-aminobutyrate aminotransferase</fullName>
    </recommendedName>
</protein>
<gene>
    <name evidence="1" type="ORF">Thini_2183</name>
</gene>
<dbReference type="Proteomes" id="UP000005317">
    <property type="component" value="Unassembled WGS sequence"/>
</dbReference>
<dbReference type="EMBL" id="JH651384">
    <property type="protein sequence ID" value="EIJ34749.1"/>
    <property type="molecule type" value="Genomic_DNA"/>
</dbReference>
<accession>A0A656HHQ7</accession>
<dbReference type="OrthoDB" id="9768066at2"/>
<evidence type="ECO:0000313" key="2">
    <source>
        <dbReference type="Proteomes" id="UP000005317"/>
    </source>
</evidence>
<sequence>MEDNPLWQQAGLTDELMATLQQQVQGLLDGVLYWFPIRHHSPTCAWQVRQSLLQRRPRQVFIEIPAQFQDVLPLVTASDTHPPVALYSSFTDTHNGLGLAGITTPSADIMPSMGSWFPLLAYSPEYVALQTAAEIGAEVICIDLPAYARPSFREPDTDSISQDEYITASRFFHALADAGGYHSWDECWDTLFEHMGMQQTASTEEFRHQLASFCAAARSTTKLDEDTWEREQFMWRQIQAHIHKPEEAMVVCGGLHVFMEKGNALPPDLPPSDGTEYHTLVPYTYERLSTASGYQAGNRAPYFYQLQWQARQQGMSPHETVYRILQHLISYARQRGAVLSSADTVASAQHALMLCRLRNRAQPVLDDLLDALITCCCKGDPQHTCISLQQALQQALTGQQRGQVSAQAGQLTLVRDVYQWLQHYGLQANNGYARTLKLDKRQPEQRQAAAFLHRLAFLRVPFAECRAKDVDHGLVFQENWSCLQNVGMEERLIELSPFGDSVEAVALRQLELALFTAHDMASISQLLLQALKMELVTVVMNARQLARQVLLDDQRFVSLAQAVANLILCRQYLTLENYHPGSLDPLIADCFIRTSHSLLTLHHAPEQEAEQIVQCLLHLLQIQRGDELPELDRALFSDYLNQAEASNPPPFLRGCLWGILLEIRQRTPAQLAGEISQWQYAPVDQVEAGCEFIRGVMHTAQVSILLGATDLVMALDQLLQQADAELFDAMAVHLRAGFEQLGQSQRLRFADAVARHYGLREAEDLQLETSVQGAQIFAQLDQQVAAIMQGWACFRHEETTP</sequence>
<dbReference type="Pfam" id="PF18934">
    <property type="entry name" value="DUF5682"/>
    <property type="match status" value="1"/>
</dbReference>
<name>A0A656HHQ7_THINJ</name>